<dbReference type="GO" id="GO:0016746">
    <property type="term" value="F:acyltransferase activity"/>
    <property type="evidence" value="ECO:0007669"/>
    <property type="project" value="UniProtKB-KW"/>
</dbReference>
<sequence>MGDAGRPAPWLYALDGRRLLAALSLAAHHYGGHYGGRDGTIGKAWGLARRGVPDRVRLVRVRLVHSWFVYGWAGVLTFFVISGFVSCASGWGRSVRSFLASRAARLLPSYWAGVSSAPTGMSAGRAGRRGVCAGTRPAWASPRARPWAVPDHARRRPEDTGRSQH</sequence>
<dbReference type="RefSeq" id="WP_380965633.1">
    <property type="nucleotide sequence ID" value="NZ_JAQOSL010000050.1"/>
</dbReference>
<comment type="caution">
    <text evidence="3">The sequence shown here is derived from an EMBL/GenBank/DDBJ whole genome shotgun (WGS) entry which is preliminary data.</text>
</comment>
<evidence type="ECO:0000256" key="2">
    <source>
        <dbReference type="SAM" id="Phobius"/>
    </source>
</evidence>
<name>A0ABW1B1C2_9ACTN</name>
<dbReference type="Proteomes" id="UP001596112">
    <property type="component" value="Unassembled WGS sequence"/>
</dbReference>
<dbReference type="EC" id="2.3.-.-" evidence="3"/>
<protein>
    <submittedName>
        <fullName evidence="3">Acyltransferase family protein</fullName>
        <ecNumber evidence="3">2.3.-.-</ecNumber>
    </submittedName>
</protein>
<organism evidence="3 4">
    <name type="scientific">Streptomyces heilongjiangensis</name>
    <dbReference type="NCBI Taxonomy" id="945052"/>
    <lineage>
        <taxon>Bacteria</taxon>
        <taxon>Bacillati</taxon>
        <taxon>Actinomycetota</taxon>
        <taxon>Actinomycetes</taxon>
        <taxon>Kitasatosporales</taxon>
        <taxon>Streptomycetaceae</taxon>
        <taxon>Streptomyces</taxon>
    </lineage>
</organism>
<accession>A0ABW1B1C2</accession>
<evidence type="ECO:0000313" key="3">
    <source>
        <dbReference type="EMBL" id="MFC5806731.1"/>
    </source>
</evidence>
<keyword evidence="2" id="KW-1133">Transmembrane helix</keyword>
<keyword evidence="2" id="KW-0812">Transmembrane</keyword>
<gene>
    <name evidence="3" type="ORF">ACFQGO_04280</name>
</gene>
<keyword evidence="3" id="KW-0808">Transferase</keyword>
<keyword evidence="3" id="KW-0012">Acyltransferase</keyword>
<feature type="compositionally biased region" description="Low complexity" evidence="1">
    <location>
        <begin position="135"/>
        <end position="150"/>
    </location>
</feature>
<reference evidence="4" key="1">
    <citation type="journal article" date="2019" name="Int. J. Syst. Evol. Microbiol.">
        <title>The Global Catalogue of Microorganisms (GCM) 10K type strain sequencing project: providing services to taxonomists for standard genome sequencing and annotation.</title>
        <authorList>
            <consortium name="The Broad Institute Genomics Platform"/>
            <consortium name="The Broad Institute Genome Sequencing Center for Infectious Disease"/>
            <person name="Wu L."/>
            <person name="Ma J."/>
        </authorList>
    </citation>
    <scope>NUCLEOTIDE SEQUENCE [LARGE SCALE GENOMIC DNA]</scope>
    <source>
        <strain evidence="4">JCM 9918</strain>
    </source>
</reference>
<evidence type="ECO:0000313" key="4">
    <source>
        <dbReference type="Proteomes" id="UP001596112"/>
    </source>
</evidence>
<keyword evidence="4" id="KW-1185">Reference proteome</keyword>
<evidence type="ECO:0000256" key="1">
    <source>
        <dbReference type="SAM" id="MobiDB-lite"/>
    </source>
</evidence>
<proteinExistence type="predicted"/>
<keyword evidence="2" id="KW-0472">Membrane</keyword>
<feature type="compositionally biased region" description="Basic and acidic residues" evidence="1">
    <location>
        <begin position="156"/>
        <end position="165"/>
    </location>
</feature>
<feature type="region of interest" description="Disordered" evidence="1">
    <location>
        <begin position="135"/>
        <end position="165"/>
    </location>
</feature>
<feature type="transmembrane region" description="Helical" evidence="2">
    <location>
        <begin position="67"/>
        <end position="92"/>
    </location>
</feature>
<dbReference type="EMBL" id="JBHSNZ010000002">
    <property type="protein sequence ID" value="MFC5806731.1"/>
    <property type="molecule type" value="Genomic_DNA"/>
</dbReference>